<dbReference type="Pfam" id="PF00026">
    <property type="entry name" value="Asp"/>
    <property type="match status" value="1"/>
</dbReference>
<evidence type="ECO:0000256" key="3">
    <source>
        <dbReference type="SAM" id="SignalP"/>
    </source>
</evidence>
<keyword evidence="6" id="KW-1185">Reference proteome</keyword>
<reference evidence="5 6" key="1">
    <citation type="submission" date="2017-12" db="EMBL/GenBank/DDBJ databases">
        <title>Comparative genomics of Botrytis spp.</title>
        <authorList>
            <person name="Valero-Jimenez C.A."/>
            <person name="Tapia P."/>
            <person name="Veloso J."/>
            <person name="Silva-Moreno E."/>
            <person name="Staats M."/>
            <person name="Valdes J.H."/>
            <person name="Van Kan J.A.L."/>
        </authorList>
    </citation>
    <scope>NUCLEOTIDE SEQUENCE [LARGE SCALE GENOMIC DNA]</scope>
    <source>
        <strain evidence="5 6">MUCL435</strain>
    </source>
</reference>
<evidence type="ECO:0000259" key="4">
    <source>
        <dbReference type="PROSITE" id="PS51767"/>
    </source>
</evidence>
<organism evidence="5 6">
    <name type="scientific">Botrytis galanthina</name>
    <dbReference type="NCBI Taxonomy" id="278940"/>
    <lineage>
        <taxon>Eukaryota</taxon>
        <taxon>Fungi</taxon>
        <taxon>Dikarya</taxon>
        <taxon>Ascomycota</taxon>
        <taxon>Pezizomycotina</taxon>
        <taxon>Leotiomycetes</taxon>
        <taxon>Helotiales</taxon>
        <taxon>Sclerotiniaceae</taxon>
        <taxon>Botrytis</taxon>
    </lineage>
</organism>
<feature type="compositionally biased region" description="Polar residues" evidence="1">
    <location>
        <begin position="668"/>
        <end position="685"/>
    </location>
</feature>
<dbReference type="EMBL" id="PQXL01000013">
    <property type="protein sequence ID" value="THV55118.1"/>
    <property type="molecule type" value="Genomic_DNA"/>
</dbReference>
<dbReference type="Proteomes" id="UP000308671">
    <property type="component" value="Unassembled WGS sequence"/>
</dbReference>
<evidence type="ECO:0000256" key="1">
    <source>
        <dbReference type="SAM" id="MobiDB-lite"/>
    </source>
</evidence>
<keyword evidence="2" id="KW-0472">Membrane</keyword>
<feature type="domain" description="Peptidase A1" evidence="4">
    <location>
        <begin position="58"/>
        <end position="414"/>
    </location>
</feature>
<feature type="region of interest" description="Disordered" evidence="1">
    <location>
        <begin position="668"/>
        <end position="809"/>
    </location>
</feature>
<protein>
    <recommendedName>
        <fullName evidence="4">Peptidase A1 domain-containing protein</fullName>
    </recommendedName>
</protein>
<evidence type="ECO:0000313" key="5">
    <source>
        <dbReference type="EMBL" id="THV55118.1"/>
    </source>
</evidence>
<gene>
    <name evidence="5" type="ORF">BGAL_0013g00030</name>
</gene>
<comment type="caution">
    <text evidence="5">The sequence shown here is derived from an EMBL/GenBank/DDBJ whole genome shotgun (WGS) entry which is preliminary data.</text>
</comment>
<proteinExistence type="predicted"/>
<evidence type="ECO:0000313" key="6">
    <source>
        <dbReference type="Proteomes" id="UP000308671"/>
    </source>
</evidence>
<feature type="signal peptide" evidence="3">
    <location>
        <begin position="1"/>
        <end position="21"/>
    </location>
</feature>
<feature type="transmembrane region" description="Helical" evidence="2">
    <location>
        <begin position="457"/>
        <end position="484"/>
    </location>
</feature>
<dbReference type="CDD" id="cd12087">
    <property type="entry name" value="TM_EGFR-like"/>
    <property type="match status" value="1"/>
</dbReference>
<feature type="chain" id="PRO_5021028908" description="Peptidase A1 domain-containing protein" evidence="3">
    <location>
        <begin position="22"/>
        <end position="809"/>
    </location>
</feature>
<dbReference type="InterPro" id="IPR033121">
    <property type="entry name" value="PEPTIDASE_A1"/>
</dbReference>
<feature type="region of interest" description="Disordered" evidence="1">
    <location>
        <begin position="614"/>
        <end position="646"/>
    </location>
</feature>
<dbReference type="SUPFAM" id="SSF50630">
    <property type="entry name" value="Acid proteases"/>
    <property type="match status" value="1"/>
</dbReference>
<keyword evidence="2" id="KW-1133">Transmembrane helix</keyword>
<dbReference type="InterPro" id="IPR034164">
    <property type="entry name" value="Pepsin-like_dom"/>
</dbReference>
<dbReference type="Gene3D" id="2.40.70.10">
    <property type="entry name" value="Acid Proteases"/>
    <property type="match status" value="2"/>
</dbReference>
<name>A0A4S8RAP6_9HELO</name>
<feature type="compositionally biased region" description="Polar residues" evidence="1">
    <location>
        <begin position="733"/>
        <end position="756"/>
    </location>
</feature>
<dbReference type="CDD" id="cd05471">
    <property type="entry name" value="pepsin_like"/>
    <property type="match status" value="1"/>
</dbReference>
<sequence>MKIRFHNGLLFALIVALKVTAGPLNGVPESQLKSNRVVPSPLVIPASQYFDGDDGEWSSLALRVGSPAQDVRVLVSTNSPQTLVVLPIGCTSAAISPVPSGCANARGGLFNNSLSNTWEDIGLFGINGNGVGFQADLGYSQSADFGLDSIGLGYVSGTNGPTLENQTIGAIATASPFYTGIFGLGTQPLNFTTIGNYSSESYFSSLWSQKLIPSLTWSYTAGAKYHKSGLKAGQYAQLIFGGYDTSRFTPNSASFTLSSDINRDIVVAIQAITYSGTTQASLLQSPTYAFIESTDPNFWLPEVACQEFEKAFGLSLDNSTGLYLINSTQYSLLTSINPQVTFSLANSLTGGDIASIVLPFNAFALSASYPFVPNDTYYFPLRKSANDSQNTLGRAFLQEAYLTVDYERGNFTVSQCSFVDGSSSEISTIISPSLTNNSSSMSQSSSSDDSTDPTKHLSIGIICGIAVALVAVLIIGALGGFYLFRRRNRRISTADIALRGINGSFSKDGSRMTPSPNPSSIPSMNYSRDLSSNQMYMQEVKPIAEAPGHETRELVELHSPNLNNQSDFIQFTNKPTEIYTKTSEDPYEDYTTAARRIESQRKFATSSEMDASSTIYELPGSNPLVEMDDERSRHTLSPRLDPSQRSPQFYQEGHNLLLHHSSYQNISPAVSELSPSPRVSSTQGRISPFEILSNKSSTPHKSEPIDTKRSSSTNLEPPIYRYNPLRRSGTGYSGNSGFSGISEETTGTPISMTSPTLGRPPSMFMRAFSRSGRPAWNRESAPSVPSRGSSNATTPGGRTGKNPNNSWFF</sequence>
<dbReference type="AlphaFoldDB" id="A0A4S8RAP6"/>
<dbReference type="PROSITE" id="PS51767">
    <property type="entry name" value="PEPTIDASE_A1"/>
    <property type="match status" value="1"/>
</dbReference>
<keyword evidence="3" id="KW-0732">Signal</keyword>
<feature type="compositionally biased region" description="Polar residues" evidence="1">
    <location>
        <begin position="786"/>
        <end position="809"/>
    </location>
</feature>
<accession>A0A4S8RAP6</accession>
<evidence type="ECO:0000256" key="2">
    <source>
        <dbReference type="SAM" id="Phobius"/>
    </source>
</evidence>
<dbReference type="OrthoDB" id="4074350at2759"/>
<feature type="compositionally biased region" description="Basic and acidic residues" evidence="1">
    <location>
        <begin position="700"/>
        <end position="709"/>
    </location>
</feature>
<keyword evidence="2" id="KW-0812">Transmembrane</keyword>
<dbReference type="InterPro" id="IPR021109">
    <property type="entry name" value="Peptidase_aspartic_dom_sf"/>
</dbReference>